<dbReference type="AlphaFoldDB" id="B3S0D0"/>
<feature type="repeat" description="WD" evidence="3">
    <location>
        <begin position="85"/>
        <end position="126"/>
    </location>
</feature>
<keyword evidence="6" id="KW-1185">Reference proteome</keyword>
<dbReference type="OrthoDB" id="256303at2759"/>
<evidence type="ECO:0000313" key="5">
    <source>
        <dbReference type="EMBL" id="EDV23994.1"/>
    </source>
</evidence>
<dbReference type="InParanoid" id="B3S0D0"/>
<evidence type="ECO:0000256" key="4">
    <source>
        <dbReference type="SAM" id="MobiDB-lite"/>
    </source>
</evidence>
<feature type="compositionally biased region" description="Polar residues" evidence="4">
    <location>
        <begin position="17"/>
        <end position="27"/>
    </location>
</feature>
<dbReference type="InterPro" id="IPR020472">
    <property type="entry name" value="WD40_PAC1"/>
</dbReference>
<dbReference type="FunCoup" id="B3S0D0">
    <property type="interactions" value="442"/>
</dbReference>
<dbReference type="HOGENOM" id="CLU_022571_1_0_1"/>
<dbReference type="PhylomeDB" id="B3S0D0"/>
<dbReference type="SUPFAM" id="SSF50978">
    <property type="entry name" value="WD40 repeat-like"/>
    <property type="match status" value="1"/>
</dbReference>
<dbReference type="RefSeq" id="XP_002113520.1">
    <property type="nucleotide sequence ID" value="XM_002113484.1"/>
</dbReference>
<sequence>MPSNNNIVKKGPLNIPPSYQSDTSNDTNVVNRLPNKVNAVYSEHKKCVNCIRWNPNQHNLLLSASMDGTIRVWNYPQCKESLLCIRNHFQAVRSALWSIDGTSILSGGFDKTLRLTDVNAGKETLLIQSNQFITALHFHPVDNNLFISGGSQGAINCWDIRSGKAIRNYIGTFGQLQDFAFLNGGSEFFSATDTVRRNSTDRALLAWDFKTGAILSNQIYQEAFTCTCLKVHPFESTLIAQSNGNYIAIFSTKRPYKLNKKKRYEGHQVSAHRIGCDFSPDGTMVITGSSDGNFYGYSYKSSNIIKKVEAYTCACVDVAFNPALYRTVATCGWDGNIKILS</sequence>
<dbReference type="InterPro" id="IPR001680">
    <property type="entry name" value="WD40_rpt"/>
</dbReference>
<dbReference type="InterPro" id="IPR015943">
    <property type="entry name" value="WD40/YVTN_repeat-like_dom_sf"/>
</dbReference>
<dbReference type="eggNOG" id="KOG0282">
    <property type="taxonomic scope" value="Eukaryota"/>
</dbReference>
<dbReference type="PROSITE" id="PS50294">
    <property type="entry name" value="WD_REPEATS_REGION"/>
    <property type="match status" value="1"/>
</dbReference>
<feature type="region of interest" description="Disordered" evidence="4">
    <location>
        <begin position="1"/>
        <end position="27"/>
    </location>
</feature>
<proteinExistence type="predicted"/>
<dbReference type="InterPro" id="IPR036322">
    <property type="entry name" value="WD40_repeat_dom_sf"/>
</dbReference>
<feature type="repeat" description="WD" evidence="3">
    <location>
        <begin position="126"/>
        <end position="168"/>
    </location>
</feature>
<dbReference type="Pfam" id="PF00400">
    <property type="entry name" value="WD40"/>
    <property type="match status" value="4"/>
</dbReference>
<evidence type="ECO:0000313" key="6">
    <source>
        <dbReference type="Proteomes" id="UP000009022"/>
    </source>
</evidence>
<evidence type="ECO:0000256" key="1">
    <source>
        <dbReference type="ARBA" id="ARBA00022574"/>
    </source>
</evidence>
<dbReference type="Proteomes" id="UP000009022">
    <property type="component" value="Unassembled WGS sequence"/>
</dbReference>
<dbReference type="STRING" id="10228.B3S0D0"/>
<dbReference type="InterPro" id="IPR053053">
    <property type="entry name" value="WD_repeat_protein"/>
</dbReference>
<gene>
    <name evidence="5" type="ORF">TRIADDRAFT_26634</name>
</gene>
<dbReference type="OMA" id="WDYETTA"/>
<dbReference type="PRINTS" id="PR00320">
    <property type="entry name" value="GPROTEINBRPT"/>
</dbReference>
<dbReference type="CTD" id="6755097"/>
<dbReference type="KEGG" id="tad:TRIADDRAFT_26634"/>
<dbReference type="PANTHER" id="PTHR44566">
    <property type="entry name" value="TRANSDUCIN/WD40 REPEAT-LIKE SUPERFAMILY PROTEIN"/>
    <property type="match status" value="1"/>
</dbReference>
<organism evidence="5 6">
    <name type="scientific">Trichoplax adhaerens</name>
    <name type="common">Trichoplax reptans</name>
    <dbReference type="NCBI Taxonomy" id="10228"/>
    <lineage>
        <taxon>Eukaryota</taxon>
        <taxon>Metazoa</taxon>
        <taxon>Placozoa</taxon>
        <taxon>Uniplacotomia</taxon>
        <taxon>Trichoplacea</taxon>
        <taxon>Trichoplacidae</taxon>
        <taxon>Trichoplax</taxon>
    </lineage>
</organism>
<dbReference type="EMBL" id="DS985246">
    <property type="protein sequence ID" value="EDV23994.1"/>
    <property type="molecule type" value="Genomic_DNA"/>
</dbReference>
<keyword evidence="1 3" id="KW-0853">WD repeat</keyword>
<accession>B3S0D0</accession>
<dbReference type="PROSITE" id="PS50082">
    <property type="entry name" value="WD_REPEATS_2"/>
    <property type="match status" value="3"/>
</dbReference>
<keyword evidence="2" id="KW-0677">Repeat</keyword>
<dbReference type="CDD" id="cd00200">
    <property type="entry name" value="WD40"/>
    <property type="match status" value="1"/>
</dbReference>
<dbReference type="PANTHER" id="PTHR44566:SF1">
    <property type="entry name" value="WD REPEAT-CONTAINING PROTEIN 25"/>
    <property type="match status" value="1"/>
</dbReference>
<feature type="repeat" description="WD" evidence="3">
    <location>
        <begin position="41"/>
        <end position="74"/>
    </location>
</feature>
<name>B3S0D0_TRIAD</name>
<dbReference type="SMART" id="SM00320">
    <property type="entry name" value="WD40"/>
    <property type="match status" value="6"/>
</dbReference>
<reference evidence="5 6" key="1">
    <citation type="journal article" date="2008" name="Nature">
        <title>The Trichoplax genome and the nature of placozoans.</title>
        <authorList>
            <person name="Srivastava M."/>
            <person name="Begovic E."/>
            <person name="Chapman J."/>
            <person name="Putnam N.H."/>
            <person name="Hellsten U."/>
            <person name="Kawashima T."/>
            <person name="Kuo A."/>
            <person name="Mitros T."/>
            <person name="Salamov A."/>
            <person name="Carpenter M.L."/>
            <person name="Signorovitch A.Y."/>
            <person name="Moreno M.A."/>
            <person name="Kamm K."/>
            <person name="Grimwood J."/>
            <person name="Schmutz J."/>
            <person name="Shapiro H."/>
            <person name="Grigoriev I.V."/>
            <person name="Buss L.W."/>
            <person name="Schierwater B."/>
            <person name="Dellaporta S.L."/>
            <person name="Rokhsar D.S."/>
        </authorList>
    </citation>
    <scope>NUCLEOTIDE SEQUENCE [LARGE SCALE GENOMIC DNA]</scope>
    <source>
        <strain evidence="5 6">Grell-BS-1999</strain>
    </source>
</reference>
<protein>
    <submittedName>
        <fullName evidence="5">Uncharacterized protein</fullName>
    </submittedName>
</protein>
<dbReference type="GeneID" id="6755097"/>
<evidence type="ECO:0000256" key="3">
    <source>
        <dbReference type="PROSITE-ProRule" id="PRU00221"/>
    </source>
</evidence>
<evidence type="ECO:0000256" key="2">
    <source>
        <dbReference type="ARBA" id="ARBA00022737"/>
    </source>
</evidence>
<dbReference type="Gene3D" id="2.130.10.10">
    <property type="entry name" value="YVTN repeat-like/Quinoprotein amine dehydrogenase"/>
    <property type="match status" value="1"/>
</dbReference>